<keyword evidence="2" id="KW-1185">Reference proteome</keyword>
<sequence length="101" mass="11988">MLRSGENGLHDGLRRGNGCWSHVRHFLLSQDWDAWQGADGRRGKDHDAKRRDVRHLHVHRDGNTLLRVWRRSHLHHTVKQLWDFSNNYVLSLSLRQSSFCQ</sequence>
<comment type="caution">
    <text evidence="1">The sequence shown here is derived from an EMBL/GenBank/DDBJ whole genome shotgun (WGS) entry which is preliminary data.</text>
</comment>
<evidence type="ECO:0000313" key="2">
    <source>
        <dbReference type="Proteomes" id="UP000518266"/>
    </source>
</evidence>
<reference evidence="1 2" key="1">
    <citation type="submission" date="2020-03" db="EMBL/GenBank/DDBJ databases">
        <title>Dissostichus mawsoni Genome sequencing and assembly.</title>
        <authorList>
            <person name="Park H."/>
        </authorList>
    </citation>
    <scope>NUCLEOTIDE SEQUENCE [LARGE SCALE GENOMIC DNA]</scope>
    <source>
        <strain evidence="1">DM0001</strain>
        <tissue evidence="1">Muscle</tissue>
    </source>
</reference>
<evidence type="ECO:0000313" key="1">
    <source>
        <dbReference type="EMBL" id="KAF3855674.1"/>
    </source>
</evidence>
<dbReference type="AlphaFoldDB" id="A0A7J5Z1K5"/>
<dbReference type="Proteomes" id="UP000518266">
    <property type="component" value="Unassembled WGS sequence"/>
</dbReference>
<accession>A0A7J5Z1K5</accession>
<protein>
    <submittedName>
        <fullName evidence="1">Uncharacterized protein</fullName>
    </submittedName>
</protein>
<name>A0A7J5Z1K5_DISMA</name>
<organism evidence="1 2">
    <name type="scientific">Dissostichus mawsoni</name>
    <name type="common">Antarctic cod</name>
    <dbReference type="NCBI Taxonomy" id="36200"/>
    <lineage>
        <taxon>Eukaryota</taxon>
        <taxon>Metazoa</taxon>
        <taxon>Chordata</taxon>
        <taxon>Craniata</taxon>
        <taxon>Vertebrata</taxon>
        <taxon>Euteleostomi</taxon>
        <taxon>Actinopterygii</taxon>
        <taxon>Neopterygii</taxon>
        <taxon>Teleostei</taxon>
        <taxon>Neoteleostei</taxon>
        <taxon>Acanthomorphata</taxon>
        <taxon>Eupercaria</taxon>
        <taxon>Perciformes</taxon>
        <taxon>Notothenioidei</taxon>
        <taxon>Nototheniidae</taxon>
        <taxon>Dissostichus</taxon>
    </lineage>
</organism>
<gene>
    <name evidence="1" type="ORF">F7725_016397</name>
</gene>
<proteinExistence type="predicted"/>
<dbReference type="EMBL" id="JAAKFY010000006">
    <property type="protein sequence ID" value="KAF3855674.1"/>
    <property type="molecule type" value="Genomic_DNA"/>
</dbReference>